<dbReference type="GO" id="GO:0006298">
    <property type="term" value="P:mismatch repair"/>
    <property type="evidence" value="ECO:0007669"/>
    <property type="project" value="TreeGrafter"/>
</dbReference>
<evidence type="ECO:0000256" key="1">
    <source>
        <dbReference type="ARBA" id="ARBA00006594"/>
    </source>
</evidence>
<dbReference type="GO" id="GO:0043565">
    <property type="term" value="F:sequence-specific DNA binding"/>
    <property type="evidence" value="ECO:0007669"/>
    <property type="project" value="TreeGrafter"/>
</dbReference>
<dbReference type="NCBIfam" id="TIGR00571">
    <property type="entry name" value="dam"/>
    <property type="match status" value="1"/>
</dbReference>
<dbReference type="PRINTS" id="PR00505">
    <property type="entry name" value="D12N6MTFRASE"/>
</dbReference>
<dbReference type="InterPro" id="IPR029063">
    <property type="entry name" value="SAM-dependent_MTases_sf"/>
</dbReference>
<evidence type="ECO:0000256" key="4">
    <source>
        <dbReference type="ARBA" id="ARBA00022679"/>
    </source>
</evidence>
<keyword evidence="5" id="KW-0949">S-adenosyl-L-methionine</keyword>
<dbReference type="AlphaFoldDB" id="A0A2C9CB60"/>
<dbReference type="GO" id="GO:1904047">
    <property type="term" value="F:S-adenosyl-L-methionine binding"/>
    <property type="evidence" value="ECO:0007669"/>
    <property type="project" value="TreeGrafter"/>
</dbReference>
<dbReference type="Gene3D" id="1.10.1020.10">
    <property type="entry name" value="Adenine-specific Methyltransferase, Domain 2"/>
    <property type="match status" value="1"/>
</dbReference>
<reference evidence="8" key="1">
    <citation type="submission" date="2017-10" db="EMBL/GenBank/DDBJ databases">
        <authorList>
            <person name="Frank J."/>
        </authorList>
    </citation>
    <scope>NUCLEOTIDE SEQUENCE [LARGE SCALE GENOMIC DNA]</scope>
</reference>
<evidence type="ECO:0000256" key="5">
    <source>
        <dbReference type="ARBA" id="ARBA00022691"/>
    </source>
</evidence>
<proteinExistence type="inferred from homology"/>
<dbReference type="OrthoDB" id="9805629at2"/>
<dbReference type="GO" id="GO:0009007">
    <property type="term" value="F:site-specific DNA-methyltransferase (adenine-specific) activity"/>
    <property type="evidence" value="ECO:0007669"/>
    <property type="project" value="UniProtKB-EC"/>
</dbReference>
<evidence type="ECO:0000256" key="2">
    <source>
        <dbReference type="ARBA" id="ARBA00011900"/>
    </source>
</evidence>
<dbReference type="EMBL" id="LT934425">
    <property type="protein sequence ID" value="SOH02808.1"/>
    <property type="molecule type" value="Genomic_DNA"/>
</dbReference>
<dbReference type="GO" id="GO:0032259">
    <property type="term" value="P:methylation"/>
    <property type="evidence" value="ECO:0007669"/>
    <property type="project" value="UniProtKB-KW"/>
</dbReference>
<dbReference type="KEGG" id="kst:KSMBR1_0292"/>
<keyword evidence="4 7" id="KW-0808">Transferase</keyword>
<evidence type="ECO:0000256" key="6">
    <source>
        <dbReference type="ARBA" id="ARBA00047942"/>
    </source>
</evidence>
<dbReference type="REBASE" id="223752">
    <property type="entry name" value="M.KstMBR1ORF292P"/>
</dbReference>
<organism evidence="7 8">
    <name type="scientific">Kuenenia stuttgartiensis</name>
    <dbReference type="NCBI Taxonomy" id="174633"/>
    <lineage>
        <taxon>Bacteria</taxon>
        <taxon>Pseudomonadati</taxon>
        <taxon>Planctomycetota</taxon>
        <taxon>Candidatus Brocadiia</taxon>
        <taxon>Candidatus Brocadiales</taxon>
        <taxon>Candidatus Brocadiaceae</taxon>
        <taxon>Candidatus Kuenenia</taxon>
    </lineage>
</organism>
<evidence type="ECO:0000313" key="7">
    <source>
        <dbReference type="EMBL" id="SOH02808.1"/>
    </source>
</evidence>
<dbReference type="Proteomes" id="UP000221734">
    <property type="component" value="Chromosome Kuenenia_stuttgartiensis_MBR1"/>
</dbReference>
<dbReference type="PANTHER" id="PTHR30481">
    <property type="entry name" value="DNA ADENINE METHYLASE"/>
    <property type="match status" value="1"/>
</dbReference>
<dbReference type="Gene3D" id="3.40.50.150">
    <property type="entry name" value="Vaccinia Virus protein VP39"/>
    <property type="match status" value="1"/>
</dbReference>
<sequence length="279" mass="31985">MLRTAKSPVNRIGGKYQLTGWLSKYMPGHVCYVEPFAGAGHLLFSKRPSPVEVLNDIDGNLISFFRVIKDTEKRQKLIETLENMPYARSLWQDIRTRWKAGDLPGDAIERAAWWFYLNRVTYGGDMQTGGFAMPSITGRNPAQSYCNTIDSLEHVAGRLRGVTIECLSYDEVVRRYDSPDSFFYVDPPYLNAEGYYGDSFTENDHYRLSELLHGIKGKAMISHYQNSLYESLYADFNRHEYQSFKGSHKSAGEKKPVTVECLYMNFKPAVNRSLFDAME</sequence>
<accession>A0A2C9CB60</accession>
<gene>
    <name evidence="7" type="primary">dam_1</name>
    <name evidence="7" type="ORF">KSMBR1_0292</name>
</gene>
<evidence type="ECO:0000313" key="8">
    <source>
        <dbReference type="Proteomes" id="UP000221734"/>
    </source>
</evidence>
<evidence type="ECO:0000256" key="3">
    <source>
        <dbReference type="ARBA" id="ARBA00022603"/>
    </source>
</evidence>
<dbReference type="RefSeq" id="WP_099323724.1">
    <property type="nucleotide sequence ID" value="NZ_LT934425.1"/>
</dbReference>
<dbReference type="InterPro" id="IPR012263">
    <property type="entry name" value="M_m6A_EcoRV"/>
</dbReference>
<dbReference type="GO" id="GO:0009307">
    <property type="term" value="P:DNA restriction-modification system"/>
    <property type="evidence" value="ECO:0007669"/>
    <property type="project" value="InterPro"/>
</dbReference>
<protein>
    <recommendedName>
        <fullName evidence="2">site-specific DNA-methyltransferase (adenine-specific)</fullName>
        <ecNumber evidence="2">2.1.1.72</ecNumber>
    </recommendedName>
</protein>
<dbReference type="PIRSF" id="PIRSF000398">
    <property type="entry name" value="M_m6A_EcoRV"/>
    <property type="match status" value="1"/>
</dbReference>
<keyword evidence="8" id="KW-1185">Reference proteome</keyword>
<dbReference type="InterPro" id="IPR023095">
    <property type="entry name" value="Ade_MeTrfase_dom_2"/>
</dbReference>
<dbReference type="Pfam" id="PF02086">
    <property type="entry name" value="MethyltransfD12"/>
    <property type="match status" value="1"/>
</dbReference>
<comment type="catalytic activity">
    <reaction evidence="6">
        <text>a 2'-deoxyadenosine in DNA + S-adenosyl-L-methionine = an N(6)-methyl-2'-deoxyadenosine in DNA + S-adenosyl-L-homocysteine + H(+)</text>
        <dbReference type="Rhea" id="RHEA:15197"/>
        <dbReference type="Rhea" id="RHEA-COMP:12418"/>
        <dbReference type="Rhea" id="RHEA-COMP:12419"/>
        <dbReference type="ChEBI" id="CHEBI:15378"/>
        <dbReference type="ChEBI" id="CHEBI:57856"/>
        <dbReference type="ChEBI" id="CHEBI:59789"/>
        <dbReference type="ChEBI" id="CHEBI:90615"/>
        <dbReference type="ChEBI" id="CHEBI:90616"/>
        <dbReference type="EC" id="2.1.1.72"/>
    </reaction>
</comment>
<dbReference type="EC" id="2.1.1.72" evidence="2"/>
<keyword evidence="3 7" id="KW-0489">Methyltransferase</keyword>
<dbReference type="InterPro" id="IPR012327">
    <property type="entry name" value="MeTrfase_D12"/>
</dbReference>
<comment type="similarity">
    <text evidence="1">Belongs to the N(4)/N(6)-methyltransferase family.</text>
</comment>
<name>A0A2C9CB60_KUEST</name>
<dbReference type="SUPFAM" id="SSF53335">
    <property type="entry name" value="S-adenosyl-L-methionine-dependent methyltransferases"/>
    <property type="match status" value="1"/>
</dbReference>